<dbReference type="Proteomes" id="UP000754883">
    <property type="component" value="Unassembled WGS sequence"/>
</dbReference>
<evidence type="ECO:0000313" key="2">
    <source>
        <dbReference type="Proteomes" id="UP000754883"/>
    </source>
</evidence>
<gene>
    <name evidence="1" type="ORF">CBYS24578_00007958</name>
</gene>
<evidence type="ECO:0000313" key="1">
    <source>
        <dbReference type="EMBL" id="CAG9986760.1"/>
    </source>
</evidence>
<protein>
    <submittedName>
        <fullName evidence="1">Uncharacterized protein</fullName>
    </submittedName>
</protein>
<name>A0A9N9Y3B3_9HYPO</name>
<organism evidence="1 2">
    <name type="scientific">Clonostachys byssicola</name>
    <dbReference type="NCBI Taxonomy" id="160290"/>
    <lineage>
        <taxon>Eukaryota</taxon>
        <taxon>Fungi</taxon>
        <taxon>Dikarya</taxon>
        <taxon>Ascomycota</taxon>
        <taxon>Pezizomycotina</taxon>
        <taxon>Sordariomycetes</taxon>
        <taxon>Hypocreomycetidae</taxon>
        <taxon>Hypocreales</taxon>
        <taxon>Bionectriaceae</taxon>
        <taxon>Clonostachys</taxon>
    </lineage>
</organism>
<reference evidence="2" key="1">
    <citation type="submission" date="2019-06" db="EMBL/GenBank/DDBJ databases">
        <authorList>
            <person name="Broberg M."/>
        </authorList>
    </citation>
    <scope>NUCLEOTIDE SEQUENCE [LARGE SCALE GENOMIC DNA]</scope>
</reference>
<keyword evidence="2" id="KW-1185">Reference proteome</keyword>
<proteinExistence type="predicted"/>
<dbReference type="AlphaFoldDB" id="A0A9N9Y3B3"/>
<sequence>MAGGGVSREDEPSQGRLYVALEDVSISDPQSCWNMLVGPAIVITGFPIPDRKDTEKGLEVSIGTMAQLAGVPQAVSFGGGIVLKARCHAIVPTIDHGDSIQWHMIDTYPKRLEWGHIDKLCPGRLQGLDIKPDFWGRRSFLGWCGRVKDLLGTSDIDYSAVQYSNAESPSRWAQVEKITLGFSQWGTLTTEVTLGKKDGFSCQRPDDYDSLLDDASQGTTLDELLLANPDRNTTSSREVMMRNAEKLYSVSHQFSSPLPKHVLFKEEVRLLWTTIDGLWAHSYEGASSKAFLKLKLDTGHSLSGWEYMDVLGNIRHMEPKSIDLRRNYGRWNNFAKDIKAIVLFGAEFGDLLQPATQDGLCPALTSLPRDECYLSVRVDTLINLFNKQGSLRDQKKLTSSGLALQWPSQAFEHLHPDHNSSVD</sequence>
<dbReference type="OrthoDB" id="1577640at2759"/>
<dbReference type="EMBL" id="CABFNO020001405">
    <property type="protein sequence ID" value="CAG9986760.1"/>
    <property type="molecule type" value="Genomic_DNA"/>
</dbReference>
<accession>A0A9N9Y3B3</accession>
<comment type="caution">
    <text evidence="1">The sequence shown here is derived from an EMBL/GenBank/DDBJ whole genome shotgun (WGS) entry which is preliminary data.</text>
</comment>
<feature type="non-terminal residue" evidence="1">
    <location>
        <position position="1"/>
    </location>
</feature>
<reference evidence="1 2" key="2">
    <citation type="submission" date="2021-10" db="EMBL/GenBank/DDBJ databases">
        <authorList>
            <person name="Piombo E."/>
        </authorList>
    </citation>
    <scope>NUCLEOTIDE SEQUENCE [LARGE SCALE GENOMIC DNA]</scope>
</reference>